<evidence type="ECO:0000313" key="1">
    <source>
        <dbReference type="EMBL" id="KAK6539276.1"/>
    </source>
</evidence>
<evidence type="ECO:0008006" key="3">
    <source>
        <dbReference type="Google" id="ProtNLM"/>
    </source>
</evidence>
<keyword evidence="2" id="KW-1185">Reference proteome</keyword>
<reference evidence="1 2" key="1">
    <citation type="submission" date="2019-10" db="EMBL/GenBank/DDBJ databases">
        <authorList>
            <person name="Palmer J.M."/>
        </authorList>
    </citation>
    <scope>NUCLEOTIDE SEQUENCE [LARGE SCALE GENOMIC DNA]</scope>
    <source>
        <strain evidence="1 2">TWF694</strain>
    </source>
</reference>
<accession>A0AAV9XC87</accession>
<name>A0AAV9XC87_9PEZI</name>
<gene>
    <name evidence="1" type="ORF">TWF694_009511</name>
</gene>
<proteinExistence type="predicted"/>
<comment type="caution">
    <text evidence="1">The sequence shown here is derived from an EMBL/GenBank/DDBJ whole genome shotgun (WGS) entry which is preliminary data.</text>
</comment>
<dbReference type="EMBL" id="JAVHJO010000006">
    <property type="protein sequence ID" value="KAK6539276.1"/>
    <property type="molecule type" value="Genomic_DNA"/>
</dbReference>
<sequence>MEDNGSLLSRKFAQLSTRVDSNPYIQKPKPKLDNLPLELLLQVSCQLDDVRSALNLSFASRSLYESLAGSQYFWFRYGNRDLKRFREFNRNFDYHDYIVRAKSGKIKSTCQICLTPRRGVVRKELGYVVCTDCLYKNIILRSTVERITDIAAIDFSKCIEIKVRYPGADSPLNDYFWLPVVKRIIEARYRCSWEHAMKQYLFDIRNFASPTEITDYVNHQTERVIEAATSIFRLHHENLLRPYLPFLDRDTFRVILEAMGDQLPITPIKNQISALGVPSGYQENPADDDWVHDRAKELIQGMLGPQVPGHPPHVRTYSRSHIWGMLYNGLINRLTSAGQRLSLCNICMRSSSPYFHSFSMVYFAADGFIDHVQNYHPDRLLYLNWDWKL</sequence>
<dbReference type="AlphaFoldDB" id="A0AAV9XC87"/>
<dbReference type="Proteomes" id="UP001365542">
    <property type="component" value="Unassembled WGS sequence"/>
</dbReference>
<organism evidence="1 2">
    <name type="scientific">Orbilia ellipsospora</name>
    <dbReference type="NCBI Taxonomy" id="2528407"/>
    <lineage>
        <taxon>Eukaryota</taxon>
        <taxon>Fungi</taxon>
        <taxon>Dikarya</taxon>
        <taxon>Ascomycota</taxon>
        <taxon>Pezizomycotina</taxon>
        <taxon>Orbiliomycetes</taxon>
        <taxon>Orbiliales</taxon>
        <taxon>Orbiliaceae</taxon>
        <taxon>Orbilia</taxon>
    </lineage>
</organism>
<evidence type="ECO:0000313" key="2">
    <source>
        <dbReference type="Proteomes" id="UP001365542"/>
    </source>
</evidence>
<protein>
    <recommendedName>
        <fullName evidence="3">F-box domain-containing protein</fullName>
    </recommendedName>
</protein>